<proteinExistence type="predicted"/>
<dbReference type="Pfam" id="PF14518">
    <property type="entry name" value="Haem_oxygenas_2"/>
    <property type="match status" value="1"/>
</dbReference>
<evidence type="ECO:0000313" key="1">
    <source>
        <dbReference type="EMBL" id="MBM7126769.1"/>
    </source>
</evidence>
<sequence>MNATHPQMSTPFNSARVYFWRAMSENELEDDQCDDIIASQIAHSRGELFAAARDGDQPTLLPRGALATHVPQLSEIERAALISAPLALLQLAPLQQVAGAHLAGAVQLAHVHQVAGAALLRIHARTVGNGSAANGQAHAFDTLLRKSGFVLPEVHASAFTFDPRFDDESFALPSFLLSLGLARRRHFHAAIGAAMLLALAGPILTDAETSRVDVEDLETAVIHCIEVEGEAARLGIEQGFAAARALLEAFLTHLRARLDMETQQVAERRVLDVLKKIGTCPFGYHKRGRMAGRPIDSFFVPETFSPSMVLQALARSPYVVPGAPEKSRLLTELTQPDGPMFRVFPDDDLAALASWVKQLAPTRDVSLARTQILDRALPVVPADPPPGLPPRRMRRPSLRELYYRLVNLELHEDGRRVAREYARQWLARHAVRLDHGRTRLPFSRYSHGALRDWLDQQHATQVSSYQPLEGAPDETCEQVVRDALQLAPLTLIDGAWLRGFVQPAWVGTPIGATLYRIYADELGNVDTVLHHGNIYRDLLRSMGHVLPDFTSREFAEHPDFDDSAFKVPVFWLSVSLFPRDFLPEILGLNLAMELSGVGGQYRRSGEVLAHYGFSAQFTELHNSIDNVATGHTAWAISAIQSYLDDTYLQGGGEQVDVQWRRVWTGYRALQSPAWHTLFSAALPRLIR</sequence>
<accession>A0ABS2K790</accession>
<dbReference type="RefSeq" id="WP_204683291.1">
    <property type="nucleotide sequence ID" value="NZ_BSNR01000004.1"/>
</dbReference>
<dbReference type="Proteomes" id="UP001430149">
    <property type="component" value="Unassembled WGS sequence"/>
</dbReference>
<protein>
    <submittedName>
        <fullName evidence="1">Iron-containing redox enzyme family protein</fullName>
    </submittedName>
</protein>
<dbReference type="EMBL" id="JADIKE010000037">
    <property type="protein sequence ID" value="MBM7126769.1"/>
    <property type="molecule type" value="Genomic_DNA"/>
</dbReference>
<keyword evidence="2" id="KW-1185">Reference proteome</keyword>
<dbReference type="SMART" id="SM01236">
    <property type="entry name" value="Haem_oxygenase_2"/>
    <property type="match status" value="1"/>
</dbReference>
<name>A0ABS2K790_9GAMM</name>
<reference evidence="1" key="1">
    <citation type="submission" date="2020-10" db="EMBL/GenBank/DDBJ databases">
        <title>Phylogeny of dyella-like bacteria.</title>
        <authorList>
            <person name="Fu J."/>
        </authorList>
    </citation>
    <scope>NUCLEOTIDE SEQUENCE</scope>
    <source>
        <strain evidence="1">DHOC52</strain>
    </source>
</reference>
<gene>
    <name evidence="1" type="ORF">ISP19_15425</name>
</gene>
<evidence type="ECO:0000313" key="2">
    <source>
        <dbReference type="Proteomes" id="UP001430149"/>
    </source>
</evidence>
<organism evidence="1 2">
    <name type="scientific">Dyella flava</name>
    <dbReference type="NCBI Taxonomy" id="1920170"/>
    <lineage>
        <taxon>Bacteria</taxon>
        <taxon>Pseudomonadati</taxon>
        <taxon>Pseudomonadota</taxon>
        <taxon>Gammaproteobacteria</taxon>
        <taxon>Lysobacterales</taxon>
        <taxon>Rhodanobacteraceae</taxon>
        <taxon>Dyella</taxon>
    </lineage>
</organism>
<comment type="caution">
    <text evidence="1">The sequence shown here is derived from an EMBL/GenBank/DDBJ whole genome shotgun (WGS) entry which is preliminary data.</text>
</comment>